<dbReference type="SMART" id="SM00046">
    <property type="entry name" value="DAGKc"/>
    <property type="match status" value="1"/>
</dbReference>
<gene>
    <name evidence="2" type="ORF">H2201_007143</name>
</gene>
<protein>
    <recommendedName>
        <fullName evidence="1">DAGKc domain-containing protein</fullName>
    </recommendedName>
</protein>
<comment type="caution">
    <text evidence="2">The sequence shown here is derived from an EMBL/GenBank/DDBJ whole genome shotgun (WGS) entry which is preliminary data.</text>
</comment>
<evidence type="ECO:0000313" key="3">
    <source>
        <dbReference type="Proteomes" id="UP001172684"/>
    </source>
</evidence>
<dbReference type="SUPFAM" id="SSF111331">
    <property type="entry name" value="NAD kinase/diacylglycerol kinase-like"/>
    <property type="match status" value="1"/>
</dbReference>
<dbReference type="InterPro" id="IPR017438">
    <property type="entry name" value="ATP-NAD_kinase_N"/>
</dbReference>
<keyword evidence="3" id="KW-1185">Reference proteome</keyword>
<evidence type="ECO:0000259" key="1">
    <source>
        <dbReference type="PROSITE" id="PS50146"/>
    </source>
</evidence>
<dbReference type="Gene3D" id="2.60.200.40">
    <property type="match status" value="1"/>
</dbReference>
<dbReference type="InterPro" id="IPR050187">
    <property type="entry name" value="Lipid_Phosphate_FormReg"/>
</dbReference>
<accession>A0ABQ9NLK6</accession>
<dbReference type="Gene3D" id="3.40.50.10330">
    <property type="entry name" value="Probable inorganic polyphosphate/atp-NAD kinase, domain 1"/>
    <property type="match status" value="1"/>
</dbReference>
<dbReference type="PANTHER" id="PTHR12358:SF108">
    <property type="entry name" value="DAGKC DOMAIN-CONTAINING PROTEIN"/>
    <property type="match status" value="1"/>
</dbReference>
<proteinExistence type="predicted"/>
<dbReference type="Proteomes" id="UP001172684">
    <property type="component" value="Unassembled WGS sequence"/>
</dbReference>
<evidence type="ECO:0000313" key="2">
    <source>
        <dbReference type="EMBL" id="KAJ9659885.1"/>
    </source>
</evidence>
<dbReference type="InterPro" id="IPR001206">
    <property type="entry name" value="Diacylglycerol_kinase_cat_dom"/>
</dbReference>
<reference evidence="2" key="1">
    <citation type="submission" date="2022-10" db="EMBL/GenBank/DDBJ databases">
        <title>Culturing micro-colonial fungi from biological soil crusts in the Mojave desert and describing Neophaeococcomyces mojavensis, and introducing the new genera and species Taxawa tesnikishii.</title>
        <authorList>
            <person name="Kurbessoian T."/>
            <person name="Stajich J.E."/>
        </authorList>
    </citation>
    <scope>NUCLEOTIDE SEQUENCE</scope>
    <source>
        <strain evidence="2">TK_1</strain>
    </source>
</reference>
<feature type="domain" description="DAGKc" evidence="1">
    <location>
        <begin position="122"/>
        <end position="270"/>
    </location>
</feature>
<dbReference type="EMBL" id="JAPDRL010000071">
    <property type="protein sequence ID" value="KAJ9659885.1"/>
    <property type="molecule type" value="Genomic_DNA"/>
</dbReference>
<organism evidence="2 3">
    <name type="scientific">Coniosporium apollinis</name>
    <dbReference type="NCBI Taxonomy" id="61459"/>
    <lineage>
        <taxon>Eukaryota</taxon>
        <taxon>Fungi</taxon>
        <taxon>Dikarya</taxon>
        <taxon>Ascomycota</taxon>
        <taxon>Pezizomycotina</taxon>
        <taxon>Dothideomycetes</taxon>
        <taxon>Dothideomycetes incertae sedis</taxon>
        <taxon>Coniosporium</taxon>
    </lineage>
</organism>
<dbReference type="Pfam" id="PF00781">
    <property type="entry name" value="DAGK_cat"/>
    <property type="match status" value="1"/>
</dbReference>
<dbReference type="PANTHER" id="PTHR12358">
    <property type="entry name" value="SPHINGOSINE KINASE"/>
    <property type="match status" value="1"/>
</dbReference>
<name>A0ABQ9NLK6_9PEZI</name>
<dbReference type="InterPro" id="IPR016064">
    <property type="entry name" value="NAD/diacylglycerol_kinase_sf"/>
</dbReference>
<dbReference type="PROSITE" id="PS50146">
    <property type="entry name" value="DAGK"/>
    <property type="match status" value="1"/>
</dbReference>
<sequence length="484" mass="53507">MGATPSKDSQWTGEVDGKRVEFTYDRDKNQKQLRYRYKKSGRHVKIDGDNIIGLFSVPRGGVSASSLLYVKGANQPPDGKNDQQVPTFRSLVATGLPDDFIEDFRIDTKLLDLQQEAVVQSTDTPNIHVIVSTLSGTGLAKGFFQDVVRHVLGHIGFREGKDYLVHHTRSSATVTEIATSAFLPRANDGIPQHIVLLSGDGGVLDTINALLSRPQSPAYVPPVVALLPMGTGNALAHSLGISRDHTLGLATFARGTPKPLPLFRATFSAGARLLVDEARREEHLHFEDGTPVLYGAVVCSWGFHAGLVADSDTAEYRKYGAERFQMAAKAALFPEDGSPPHRYRAKVSVLRKGADGEEKWEVLEKEEHMYVLATLVSSLEKGFTISPDSKPLDGRLRLVHFGPMGGEEVMRIMGLAYQGGGHVKEEAVGYEDIERMRIDFEGRENDPRWRRICVDGKIIRVENDGWVEVRKEPRRVIDVLDMSE</sequence>